<evidence type="ECO:0000256" key="1">
    <source>
        <dbReference type="ARBA" id="ARBA00004141"/>
    </source>
</evidence>
<evidence type="ECO:0000259" key="8">
    <source>
        <dbReference type="PROSITE" id="PS50850"/>
    </source>
</evidence>
<dbReference type="InterPro" id="IPR005828">
    <property type="entry name" value="MFS_sugar_transport-like"/>
</dbReference>
<dbReference type="GO" id="GO:0015149">
    <property type="term" value="F:hexose transmembrane transporter activity"/>
    <property type="evidence" value="ECO:0007669"/>
    <property type="project" value="TreeGrafter"/>
</dbReference>
<dbReference type="Pfam" id="PF00083">
    <property type="entry name" value="Sugar_tr"/>
    <property type="match status" value="1"/>
</dbReference>
<dbReference type="STRING" id="101127.A0A1X2GG32"/>
<dbReference type="InterPro" id="IPR003663">
    <property type="entry name" value="Sugar/inositol_transpt"/>
</dbReference>
<feature type="transmembrane region" description="Helical" evidence="7">
    <location>
        <begin position="338"/>
        <end position="362"/>
    </location>
</feature>
<dbReference type="GO" id="GO:0016020">
    <property type="term" value="C:membrane"/>
    <property type="evidence" value="ECO:0007669"/>
    <property type="project" value="UniProtKB-SubCell"/>
</dbReference>
<dbReference type="PROSITE" id="PS50850">
    <property type="entry name" value="MFS"/>
    <property type="match status" value="1"/>
</dbReference>
<accession>A0A1X2GG32</accession>
<evidence type="ECO:0000256" key="5">
    <source>
        <dbReference type="ARBA" id="ARBA00022989"/>
    </source>
</evidence>
<dbReference type="PANTHER" id="PTHR23503">
    <property type="entry name" value="SOLUTE CARRIER FAMILY 2"/>
    <property type="match status" value="1"/>
</dbReference>
<feature type="transmembrane region" description="Helical" evidence="7">
    <location>
        <begin position="98"/>
        <end position="115"/>
    </location>
</feature>
<name>A0A1X2GG32_9FUNG</name>
<sequence>MESIEATTPKYMVYCVMVASLTSLSLGWIMGSPNVPGEVTHNCPTGNARIFSFSFPDCLPMTTYGWAFAVASFGIGGFFGGIGSVYFQSKVGRKRTIMLSNAGFVIGSVIIALSISPAMFIIGRIIVGLSCGMCTMVIPTYIGEISTIRARGAMGCFHPLFIALGIFLTTLIGMFLAYVPYWRLCYALAGLPSLIQMILMISCAESPRWLISMNQIEKARHALQQLRGSADVDREFFEMIQGQVGATAAGSVSSHPMALDDTDDEGENIPVEPGEEGMVYRRPMEQQMTLRALARDPVLRRMTMTLLSIHALQQFMGMSAIVYYSTMVFSITFSQARLVAILATLDTIVNMLMTVAAVALIDRMGRRKLLMISEAGTALFSVVTFLGLFFHQPILLTVGLLCYVAVYSLGMGPIPWILTIDMCPTYASTTIGGLATCLHWIINFVMAFFFPIVLGAIQGFTFLIFAGVSLAALVFTYLYVPETKNRSIESVVREYESRCR</sequence>
<feature type="transmembrane region" description="Helical" evidence="7">
    <location>
        <begin position="460"/>
        <end position="480"/>
    </location>
</feature>
<keyword evidence="10" id="KW-1185">Reference proteome</keyword>
<evidence type="ECO:0000256" key="2">
    <source>
        <dbReference type="ARBA" id="ARBA00010992"/>
    </source>
</evidence>
<dbReference type="InterPro" id="IPR036259">
    <property type="entry name" value="MFS_trans_sf"/>
</dbReference>
<keyword evidence="6 7" id="KW-0472">Membrane</keyword>
<gene>
    <name evidence="9" type="ORF">DM01DRAFT_1391385</name>
</gene>
<feature type="transmembrane region" description="Helical" evidence="7">
    <location>
        <begin position="184"/>
        <end position="204"/>
    </location>
</feature>
<comment type="similarity">
    <text evidence="2">Belongs to the major facilitator superfamily. Sugar transporter (TC 2.A.1.1) family.</text>
</comment>
<dbReference type="Gene3D" id="1.20.1250.20">
    <property type="entry name" value="MFS general substrate transporter like domains"/>
    <property type="match status" value="1"/>
</dbReference>
<proteinExistence type="inferred from homology"/>
<feature type="transmembrane region" description="Helical" evidence="7">
    <location>
        <begin position="155"/>
        <end position="178"/>
    </location>
</feature>
<evidence type="ECO:0000256" key="7">
    <source>
        <dbReference type="SAM" id="Phobius"/>
    </source>
</evidence>
<protein>
    <submittedName>
        <fullName evidence="9">General substrate transporter</fullName>
    </submittedName>
</protein>
<dbReference type="SUPFAM" id="SSF103473">
    <property type="entry name" value="MFS general substrate transporter"/>
    <property type="match status" value="1"/>
</dbReference>
<dbReference type="PROSITE" id="PS00217">
    <property type="entry name" value="SUGAR_TRANSPORT_2"/>
    <property type="match status" value="1"/>
</dbReference>
<reference evidence="9 10" key="1">
    <citation type="submission" date="2016-07" db="EMBL/GenBank/DDBJ databases">
        <title>Pervasive Adenine N6-methylation of Active Genes in Fungi.</title>
        <authorList>
            <consortium name="DOE Joint Genome Institute"/>
            <person name="Mondo S.J."/>
            <person name="Dannebaum R.O."/>
            <person name="Kuo R.C."/>
            <person name="Labutti K."/>
            <person name="Haridas S."/>
            <person name="Kuo A."/>
            <person name="Salamov A."/>
            <person name="Ahrendt S.R."/>
            <person name="Lipzen A."/>
            <person name="Sullivan W."/>
            <person name="Andreopoulos W.B."/>
            <person name="Clum A."/>
            <person name="Lindquist E."/>
            <person name="Daum C."/>
            <person name="Ramamoorthy G.K."/>
            <person name="Gryganskyi A."/>
            <person name="Culley D."/>
            <person name="Magnuson J.K."/>
            <person name="James T.Y."/>
            <person name="O'Malley M.A."/>
            <person name="Stajich J.E."/>
            <person name="Spatafora J.W."/>
            <person name="Visel A."/>
            <person name="Grigoriev I.V."/>
        </authorList>
    </citation>
    <scope>NUCLEOTIDE SEQUENCE [LARGE SCALE GENOMIC DNA]</scope>
    <source>
        <strain evidence="9 10">NRRL 3301</strain>
    </source>
</reference>
<comment type="subcellular location">
    <subcellularLocation>
        <location evidence="1">Membrane</location>
        <topology evidence="1">Multi-pass membrane protein</topology>
    </subcellularLocation>
</comment>
<evidence type="ECO:0000256" key="6">
    <source>
        <dbReference type="ARBA" id="ARBA00023136"/>
    </source>
</evidence>
<dbReference type="InterPro" id="IPR045263">
    <property type="entry name" value="GLUT"/>
</dbReference>
<keyword evidence="5 7" id="KW-1133">Transmembrane helix</keyword>
<feature type="transmembrane region" description="Helical" evidence="7">
    <location>
        <begin position="369"/>
        <end position="390"/>
    </location>
</feature>
<feature type="transmembrane region" description="Helical" evidence="7">
    <location>
        <begin position="12"/>
        <end position="30"/>
    </location>
</feature>
<feature type="transmembrane region" description="Helical" evidence="7">
    <location>
        <begin position="121"/>
        <end position="143"/>
    </location>
</feature>
<dbReference type="PANTHER" id="PTHR23503:SF8">
    <property type="entry name" value="FACILITATED GLUCOSE TRANSPORTER PROTEIN 1"/>
    <property type="match status" value="1"/>
</dbReference>
<evidence type="ECO:0000256" key="3">
    <source>
        <dbReference type="ARBA" id="ARBA00022448"/>
    </source>
</evidence>
<dbReference type="InterPro" id="IPR005829">
    <property type="entry name" value="Sugar_transporter_CS"/>
</dbReference>
<comment type="caution">
    <text evidence="9">The sequence shown here is derived from an EMBL/GenBank/DDBJ whole genome shotgun (WGS) entry which is preliminary data.</text>
</comment>
<organism evidence="9 10">
    <name type="scientific">Hesseltinella vesiculosa</name>
    <dbReference type="NCBI Taxonomy" id="101127"/>
    <lineage>
        <taxon>Eukaryota</taxon>
        <taxon>Fungi</taxon>
        <taxon>Fungi incertae sedis</taxon>
        <taxon>Mucoromycota</taxon>
        <taxon>Mucoromycotina</taxon>
        <taxon>Mucoromycetes</taxon>
        <taxon>Mucorales</taxon>
        <taxon>Cunninghamellaceae</taxon>
        <taxon>Hesseltinella</taxon>
    </lineage>
</organism>
<feature type="transmembrane region" description="Helical" evidence="7">
    <location>
        <begin position="396"/>
        <end position="418"/>
    </location>
</feature>
<evidence type="ECO:0000313" key="10">
    <source>
        <dbReference type="Proteomes" id="UP000242146"/>
    </source>
</evidence>
<feature type="transmembrane region" description="Helical" evidence="7">
    <location>
        <begin position="430"/>
        <end position="454"/>
    </location>
</feature>
<dbReference type="PROSITE" id="PS00216">
    <property type="entry name" value="SUGAR_TRANSPORT_1"/>
    <property type="match status" value="1"/>
</dbReference>
<dbReference type="EMBL" id="MCGT01000017">
    <property type="protein sequence ID" value="ORX52840.1"/>
    <property type="molecule type" value="Genomic_DNA"/>
</dbReference>
<keyword evidence="3" id="KW-0813">Transport</keyword>
<dbReference type="AlphaFoldDB" id="A0A1X2GG32"/>
<evidence type="ECO:0000256" key="4">
    <source>
        <dbReference type="ARBA" id="ARBA00022692"/>
    </source>
</evidence>
<feature type="transmembrane region" description="Helical" evidence="7">
    <location>
        <begin position="64"/>
        <end position="86"/>
    </location>
</feature>
<feature type="domain" description="Major facilitator superfamily (MFS) profile" evidence="8">
    <location>
        <begin position="11"/>
        <end position="484"/>
    </location>
</feature>
<dbReference type="Proteomes" id="UP000242146">
    <property type="component" value="Unassembled WGS sequence"/>
</dbReference>
<dbReference type="InterPro" id="IPR020846">
    <property type="entry name" value="MFS_dom"/>
</dbReference>
<feature type="transmembrane region" description="Helical" evidence="7">
    <location>
        <begin position="305"/>
        <end position="326"/>
    </location>
</feature>
<dbReference type="OrthoDB" id="4540492at2759"/>
<evidence type="ECO:0000313" key="9">
    <source>
        <dbReference type="EMBL" id="ORX52840.1"/>
    </source>
</evidence>
<keyword evidence="4 7" id="KW-0812">Transmembrane</keyword>
<dbReference type="PRINTS" id="PR00171">
    <property type="entry name" value="SUGRTRNSPORT"/>
</dbReference>